<dbReference type="InterPro" id="IPR007024">
    <property type="entry name" value="BLUF_domain"/>
</dbReference>
<reference evidence="2" key="1">
    <citation type="submission" date="2019-11" db="EMBL/GenBank/DDBJ databases">
        <title>Microbial mats filling the niche in hypersaline microbial mats.</title>
        <authorList>
            <person name="Wong H.L."/>
            <person name="Macleod F.I."/>
            <person name="White R.A. III"/>
            <person name="Burns B.P."/>
        </authorList>
    </citation>
    <scope>NUCLEOTIDE SEQUENCE</scope>
    <source>
        <strain evidence="2">Rbin_158</strain>
    </source>
</reference>
<dbReference type="EMBL" id="WJJP01000129">
    <property type="protein sequence ID" value="MBD3323748.1"/>
    <property type="molecule type" value="Genomic_DNA"/>
</dbReference>
<dbReference type="InterPro" id="IPR036046">
    <property type="entry name" value="Acylphosphatase-like_dom_sf"/>
</dbReference>
<evidence type="ECO:0000313" key="3">
    <source>
        <dbReference type="Proteomes" id="UP000649604"/>
    </source>
</evidence>
<evidence type="ECO:0000259" key="1">
    <source>
        <dbReference type="PROSITE" id="PS50925"/>
    </source>
</evidence>
<protein>
    <recommendedName>
        <fullName evidence="1">BLUF domain-containing protein</fullName>
    </recommendedName>
</protein>
<dbReference type="Gene3D" id="3.30.70.100">
    <property type="match status" value="1"/>
</dbReference>
<dbReference type="Pfam" id="PF04940">
    <property type="entry name" value="BLUF"/>
    <property type="match status" value="1"/>
</dbReference>
<dbReference type="GO" id="GO:0071949">
    <property type="term" value="F:FAD binding"/>
    <property type="evidence" value="ECO:0007669"/>
    <property type="project" value="InterPro"/>
</dbReference>
<proteinExistence type="predicted"/>
<dbReference type="AlphaFoldDB" id="A0A9D5JT34"/>
<comment type="caution">
    <text evidence="2">The sequence shown here is derived from an EMBL/GenBank/DDBJ whole genome shotgun (WGS) entry which is preliminary data.</text>
</comment>
<evidence type="ECO:0000313" key="2">
    <source>
        <dbReference type="EMBL" id="MBD3323748.1"/>
    </source>
</evidence>
<dbReference type="Proteomes" id="UP000649604">
    <property type="component" value="Unassembled WGS sequence"/>
</dbReference>
<name>A0A9D5JT34_9BACT</name>
<gene>
    <name evidence="2" type="ORF">GF339_04135</name>
</gene>
<dbReference type="SUPFAM" id="SSF54975">
    <property type="entry name" value="Acylphosphatase/BLUF domain-like"/>
    <property type="match status" value="1"/>
</dbReference>
<dbReference type="SMART" id="SM01034">
    <property type="entry name" value="BLUF"/>
    <property type="match status" value="1"/>
</dbReference>
<organism evidence="2 3">
    <name type="scientific">candidate division KSB3 bacterium</name>
    <dbReference type="NCBI Taxonomy" id="2044937"/>
    <lineage>
        <taxon>Bacteria</taxon>
        <taxon>candidate division KSB3</taxon>
    </lineage>
</organism>
<dbReference type="GO" id="GO:0009882">
    <property type="term" value="F:blue light photoreceptor activity"/>
    <property type="evidence" value="ECO:0007669"/>
    <property type="project" value="InterPro"/>
</dbReference>
<feature type="domain" description="BLUF" evidence="1">
    <location>
        <begin position="22"/>
        <end position="113"/>
    </location>
</feature>
<accession>A0A9D5JT34</accession>
<dbReference type="PROSITE" id="PS50925">
    <property type="entry name" value="BLUF"/>
    <property type="match status" value="1"/>
</dbReference>
<sequence>MNDRQKPILLCMREREEATMSLYRLIYKSESATEVKWETVKDLLLTSQKNNAQLGITGLLLLSGRTFLQVIEGTADNVNDLYTNIVPDLRHKHPVILNYAPIHERHFSEWTMKGVNTALLDPTLKGLLVKKYGQVDEEIAIPDDPFKAYSLLFDIYALSKV</sequence>